<dbReference type="RefSeq" id="WP_209459960.1">
    <property type="nucleotide sequence ID" value="NZ_JAGGKC010000019.1"/>
</dbReference>
<evidence type="ECO:0000313" key="4">
    <source>
        <dbReference type="Proteomes" id="UP001519271"/>
    </source>
</evidence>
<dbReference type="Proteomes" id="UP001519271">
    <property type="component" value="Unassembled WGS sequence"/>
</dbReference>
<gene>
    <name evidence="3" type="ORF">J2Z34_002263</name>
</gene>
<sequence>MVRQITGKYGITIGRVLLLLSVIASASLYFLFNKPTASILDLSTGLDRMLPFVPSFIIFYDIWYPFIIIGGMILFFLDGNTFKRAALALDIGYLSSYITFYFFQSTVARPDVSGDGIFLSLVRFTYGFDKPFNCFPSIHVLVTFVVCAAILRSLVYSKGWKVFSIIVSVLIIVSTVLIRQHVVLDILGGIIYGIAAIKASDWIFDRIHNLQEMEL</sequence>
<feature type="transmembrane region" description="Helical" evidence="1">
    <location>
        <begin position="137"/>
        <end position="155"/>
    </location>
</feature>
<evidence type="ECO:0000259" key="2">
    <source>
        <dbReference type="Pfam" id="PF01569"/>
    </source>
</evidence>
<dbReference type="Gene3D" id="1.20.144.10">
    <property type="entry name" value="Phosphatidic acid phosphatase type 2/haloperoxidase"/>
    <property type="match status" value="1"/>
</dbReference>
<dbReference type="InterPro" id="IPR036938">
    <property type="entry name" value="PAP2/HPO_sf"/>
</dbReference>
<feature type="transmembrane region" description="Helical" evidence="1">
    <location>
        <begin position="84"/>
        <end position="103"/>
    </location>
</feature>
<organism evidence="3 4">
    <name type="scientific">Youngiibacter multivorans</name>
    <dbReference type="NCBI Taxonomy" id="937251"/>
    <lineage>
        <taxon>Bacteria</taxon>
        <taxon>Bacillati</taxon>
        <taxon>Bacillota</taxon>
        <taxon>Clostridia</taxon>
        <taxon>Eubacteriales</taxon>
        <taxon>Clostridiaceae</taxon>
        <taxon>Youngiibacter</taxon>
    </lineage>
</organism>
<proteinExistence type="predicted"/>
<keyword evidence="1" id="KW-0472">Membrane</keyword>
<dbReference type="SUPFAM" id="SSF48317">
    <property type="entry name" value="Acid phosphatase/Vanadium-dependent haloperoxidase"/>
    <property type="match status" value="1"/>
</dbReference>
<feature type="transmembrane region" description="Helical" evidence="1">
    <location>
        <begin position="162"/>
        <end position="180"/>
    </location>
</feature>
<accession>A0ABS4G5C6</accession>
<feature type="domain" description="Phosphatidic acid phosphatase type 2/haloperoxidase" evidence="2">
    <location>
        <begin position="107"/>
        <end position="200"/>
    </location>
</feature>
<dbReference type="InterPro" id="IPR000326">
    <property type="entry name" value="PAP2/HPO"/>
</dbReference>
<feature type="transmembrane region" description="Helical" evidence="1">
    <location>
        <begin position="12"/>
        <end position="32"/>
    </location>
</feature>
<protein>
    <submittedName>
        <fullName evidence="3">Membrane-associated phospholipid phosphatase</fullName>
    </submittedName>
</protein>
<feature type="transmembrane region" description="Helical" evidence="1">
    <location>
        <begin position="52"/>
        <end position="77"/>
    </location>
</feature>
<keyword evidence="1" id="KW-0812">Transmembrane</keyword>
<name>A0ABS4G5C6_9CLOT</name>
<keyword evidence="1" id="KW-1133">Transmembrane helix</keyword>
<evidence type="ECO:0000313" key="3">
    <source>
        <dbReference type="EMBL" id="MBP1919767.1"/>
    </source>
</evidence>
<comment type="caution">
    <text evidence="3">The sequence shown here is derived from an EMBL/GenBank/DDBJ whole genome shotgun (WGS) entry which is preliminary data.</text>
</comment>
<dbReference type="EMBL" id="JAGGKC010000019">
    <property type="protein sequence ID" value="MBP1919767.1"/>
    <property type="molecule type" value="Genomic_DNA"/>
</dbReference>
<feature type="transmembrane region" description="Helical" evidence="1">
    <location>
        <begin position="186"/>
        <end position="204"/>
    </location>
</feature>
<keyword evidence="4" id="KW-1185">Reference proteome</keyword>
<dbReference type="Pfam" id="PF01569">
    <property type="entry name" value="PAP2"/>
    <property type="match status" value="1"/>
</dbReference>
<evidence type="ECO:0000256" key="1">
    <source>
        <dbReference type="SAM" id="Phobius"/>
    </source>
</evidence>
<reference evidence="3 4" key="1">
    <citation type="submission" date="2021-03" db="EMBL/GenBank/DDBJ databases">
        <title>Genomic Encyclopedia of Type Strains, Phase IV (KMG-IV): sequencing the most valuable type-strain genomes for metagenomic binning, comparative biology and taxonomic classification.</title>
        <authorList>
            <person name="Goeker M."/>
        </authorList>
    </citation>
    <scope>NUCLEOTIDE SEQUENCE [LARGE SCALE GENOMIC DNA]</scope>
    <source>
        <strain evidence="3 4">DSM 6139</strain>
    </source>
</reference>